<dbReference type="InterPro" id="IPR015424">
    <property type="entry name" value="PyrdxlP-dep_Trfase"/>
</dbReference>
<comment type="cofactor">
    <cofactor evidence="1 6">
        <name>pyridoxal 5'-phosphate</name>
        <dbReference type="ChEBI" id="CHEBI:597326"/>
    </cofactor>
</comment>
<evidence type="ECO:0000256" key="3">
    <source>
        <dbReference type="ARBA" id="ARBA00022576"/>
    </source>
</evidence>
<keyword evidence="9" id="KW-1185">Reference proteome</keyword>
<dbReference type="GO" id="GO:0008483">
    <property type="term" value="F:transaminase activity"/>
    <property type="evidence" value="ECO:0007669"/>
    <property type="project" value="UniProtKB-KW"/>
</dbReference>
<dbReference type="PRINTS" id="PR00753">
    <property type="entry name" value="ACCSYNTHASE"/>
</dbReference>
<evidence type="ECO:0000256" key="4">
    <source>
        <dbReference type="ARBA" id="ARBA00022679"/>
    </source>
</evidence>
<keyword evidence="5" id="KW-0663">Pyridoxal phosphate</keyword>
<dbReference type="PANTHER" id="PTHR46383:SF1">
    <property type="entry name" value="ASPARTATE AMINOTRANSFERASE"/>
    <property type="match status" value="1"/>
</dbReference>
<evidence type="ECO:0000256" key="6">
    <source>
        <dbReference type="RuleBase" id="RU000481"/>
    </source>
</evidence>
<dbReference type="InterPro" id="IPR004838">
    <property type="entry name" value="NHTrfase_class1_PyrdxlP-BS"/>
</dbReference>
<proteinExistence type="inferred from homology"/>
<dbReference type="Gene3D" id="3.40.640.10">
    <property type="entry name" value="Type I PLP-dependent aspartate aminotransferase-like (Major domain)"/>
    <property type="match status" value="1"/>
</dbReference>
<gene>
    <name evidence="8" type="ordered locus">MLP_09570</name>
</gene>
<comment type="similarity">
    <text evidence="2 6">Belongs to the class-I pyridoxal-phosphate-dependent aminotransferase family.</text>
</comment>
<dbReference type="GO" id="GO:0030170">
    <property type="term" value="F:pyridoxal phosphate binding"/>
    <property type="evidence" value="ECO:0007669"/>
    <property type="project" value="InterPro"/>
</dbReference>
<dbReference type="OrthoDB" id="9763453at2"/>
<evidence type="ECO:0000313" key="8">
    <source>
        <dbReference type="EMBL" id="BAK33971.1"/>
    </source>
</evidence>
<reference evidence="8 9" key="1">
    <citation type="submission" date="2011-05" db="EMBL/GenBank/DDBJ databases">
        <title>Whole genome sequence of Microlunatus phosphovorus NM-1.</title>
        <authorList>
            <person name="Hosoyama A."/>
            <person name="Sasaki K."/>
            <person name="Harada T."/>
            <person name="Igarashi R."/>
            <person name="Kawakoshi A."/>
            <person name="Sasagawa M."/>
            <person name="Fukada J."/>
            <person name="Nakamura S."/>
            <person name="Katano Y."/>
            <person name="Hanada S."/>
            <person name="Kamagata Y."/>
            <person name="Nakamura N."/>
            <person name="Yamazaki S."/>
            <person name="Fujita N."/>
        </authorList>
    </citation>
    <scope>NUCLEOTIDE SEQUENCE [LARGE SCALE GENOMIC DNA]</scope>
    <source>
        <strain evidence="9">ATCC 700054 / DSM 10555 / JCM 9379 / NBRC 101784 / NCIMB 13414 / VKM Ac-1990 / NM-1</strain>
    </source>
</reference>
<dbReference type="PROSITE" id="PS00105">
    <property type="entry name" value="AA_TRANSFER_CLASS_1"/>
    <property type="match status" value="1"/>
</dbReference>
<keyword evidence="4 6" id="KW-0808">Transferase</keyword>
<sequence length="385" mass="41262">MLLNPWVPAQIDSPVGAAYDLLSQRAGRLPLLDLSQASPPYPPAPAVVDHLQRCLADGASAGYTDVPGLPKLREAFAADLSQDYDAALEPGNVQVTSGCNQAFCLVAGVLAQPGDEIVLPLPYYFNHDMWLRLNGITPVYLEPDADLVARATALEALITPRTRAVLLVTPGNPTGVTIPPEEIAAFAEVARRHDIALVLDETYRSFRATEGPAHALYAEADWSDHVIGLFSFSKEFAIPGYRVGAVVAGPKVGREVAKLMDCVAVCAPKIGQEAAWAGLTRATDWRIERAAEMASRRAAFRAALADQPGGFEILACGGYFGWLRHPFHDEPTPEVARRLLVDHDLLLLPGTAFEPTDSRSLRVSIAGVDEGTAGDLADRLRSAAA</sequence>
<accession>F5XMP8</accession>
<dbReference type="GO" id="GO:0006520">
    <property type="term" value="P:amino acid metabolic process"/>
    <property type="evidence" value="ECO:0007669"/>
    <property type="project" value="InterPro"/>
</dbReference>
<evidence type="ECO:0000256" key="2">
    <source>
        <dbReference type="ARBA" id="ARBA00007441"/>
    </source>
</evidence>
<dbReference type="PANTHER" id="PTHR46383">
    <property type="entry name" value="ASPARTATE AMINOTRANSFERASE"/>
    <property type="match status" value="1"/>
</dbReference>
<dbReference type="EMBL" id="AP012204">
    <property type="protein sequence ID" value="BAK33971.1"/>
    <property type="molecule type" value="Genomic_DNA"/>
</dbReference>
<evidence type="ECO:0000256" key="1">
    <source>
        <dbReference type="ARBA" id="ARBA00001933"/>
    </source>
</evidence>
<dbReference type="eggNOG" id="COG0436">
    <property type="taxonomic scope" value="Bacteria"/>
</dbReference>
<dbReference type="STRING" id="1032480.MLP_09570"/>
<dbReference type="AlphaFoldDB" id="F5XMP8"/>
<dbReference type="InterPro" id="IPR050596">
    <property type="entry name" value="AspAT/PAT-like"/>
</dbReference>
<evidence type="ECO:0000259" key="7">
    <source>
        <dbReference type="Pfam" id="PF00155"/>
    </source>
</evidence>
<dbReference type="Proteomes" id="UP000007947">
    <property type="component" value="Chromosome"/>
</dbReference>
<evidence type="ECO:0000313" key="9">
    <source>
        <dbReference type="Proteomes" id="UP000007947"/>
    </source>
</evidence>
<dbReference type="RefSeq" id="WP_013861856.1">
    <property type="nucleotide sequence ID" value="NC_015635.1"/>
</dbReference>
<dbReference type="KEGG" id="mph:MLP_09570"/>
<dbReference type="SUPFAM" id="SSF53383">
    <property type="entry name" value="PLP-dependent transferases"/>
    <property type="match status" value="1"/>
</dbReference>
<protein>
    <recommendedName>
        <fullName evidence="6">Aminotransferase</fullName>
        <ecNumber evidence="6">2.6.1.-</ecNumber>
    </recommendedName>
</protein>
<feature type="domain" description="Aminotransferase class I/classII large" evidence="7">
    <location>
        <begin position="31"/>
        <end position="380"/>
    </location>
</feature>
<dbReference type="HOGENOM" id="CLU_017584_4_1_11"/>
<organism evidence="8 9">
    <name type="scientific">Microlunatus phosphovorus (strain ATCC 700054 / DSM 10555 / JCM 9379 / NBRC 101784 / NCIMB 13414 / VKM Ac-1990 / NM-1)</name>
    <dbReference type="NCBI Taxonomy" id="1032480"/>
    <lineage>
        <taxon>Bacteria</taxon>
        <taxon>Bacillati</taxon>
        <taxon>Actinomycetota</taxon>
        <taxon>Actinomycetes</taxon>
        <taxon>Propionibacteriales</taxon>
        <taxon>Propionibacteriaceae</taxon>
        <taxon>Microlunatus</taxon>
    </lineage>
</organism>
<keyword evidence="3 6" id="KW-0032">Aminotransferase</keyword>
<name>F5XMP8_MICPN</name>
<dbReference type="CDD" id="cd00609">
    <property type="entry name" value="AAT_like"/>
    <property type="match status" value="1"/>
</dbReference>
<dbReference type="NCBIfam" id="NF005732">
    <property type="entry name" value="PRK07550.1"/>
    <property type="match status" value="1"/>
</dbReference>
<dbReference type="InterPro" id="IPR015421">
    <property type="entry name" value="PyrdxlP-dep_Trfase_major"/>
</dbReference>
<dbReference type="EC" id="2.6.1.-" evidence="6"/>
<dbReference type="InterPro" id="IPR004839">
    <property type="entry name" value="Aminotransferase_I/II_large"/>
</dbReference>
<dbReference type="Pfam" id="PF00155">
    <property type="entry name" value="Aminotran_1_2"/>
    <property type="match status" value="1"/>
</dbReference>
<evidence type="ECO:0000256" key="5">
    <source>
        <dbReference type="ARBA" id="ARBA00022898"/>
    </source>
</evidence>